<dbReference type="GeneID" id="25378172"/>
<name>U6JVV6_9EIME</name>
<proteinExistence type="predicted"/>
<dbReference type="RefSeq" id="XP_013350236.1">
    <property type="nucleotide sequence ID" value="XM_013494782.1"/>
</dbReference>
<dbReference type="EMBL" id="HG679999">
    <property type="protein sequence ID" value="CDJ27658.1"/>
    <property type="molecule type" value="Genomic_DNA"/>
</dbReference>
<accession>U6JVV6</accession>
<feature type="region of interest" description="Disordered" evidence="1">
    <location>
        <begin position="1"/>
        <end position="20"/>
    </location>
</feature>
<protein>
    <submittedName>
        <fullName evidence="2">Uncharacterized protein</fullName>
    </submittedName>
</protein>
<evidence type="ECO:0000313" key="3">
    <source>
        <dbReference type="Proteomes" id="UP000030744"/>
    </source>
</evidence>
<evidence type="ECO:0000313" key="2">
    <source>
        <dbReference type="EMBL" id="CDJ27658.1"/>
    </source>
</evidence>
<sequence length="203" mass="22899">MSFGLQRSKEQSTIGPRHIGPVLSHRKRCAALIRPHVPGLSRATVYRAFYQAAQRNDPMHKWPTYIQQARDRESLPTNTKPPPKLSEECVNAFLDVLHTRLVTVVGNQARYAFPDNAPPHATICNWMYELPFPENTMFAFQRIIFSAIATWLAYKQDTDAGEKIVEKNFPGGALPWQPVRIPRVRHGVATALPPPGGDCKHPK</sequence>
<gene>
    <name evidence="2" type="ORF">EMH_0033710</name>
</gene>
<organism evidence="2 3">
    <name type="scientific">Eimeria mitis</name>
    <dbReference type="NCBI Taxonomy" id="44415"/>
    <lineage>
        <taxon>Eukaryota</taxon>
        <taxon>Sar</taxon>
        <taxon>Alveolata</taxon>
        <taxon>Apicomplexa</taxon>
        <taxon>Conoidasida</taxon>
        <taxon>Coccidia</taxon>
        <taxon>Eucoccidiorida</taxon>
        <taxon>Eimeriorina</taxon>
        <taxon>Eimeriidae</taxon>
        <taxon>Eimeria</taxon>
    </lineage>
</organism>
<dbReference type="AlphaFoldDB" id="U6JVV6"/>
<dbReference type="Proteomes" id="UP000030744">
    <property type="component" value="Unassembled WGS sequence"/>
</dbReference>
<dbReference type="VEuPathDB" id="ToxoDB:EMH_0033710"/>
<reference evidence="2" key="2">
    <citation type="submission" date="2013-10" db="EMBL/GenBank/DDBJ databases">
        <authorList>
            <person name="Aslett M."/>
        </authorList>
    </citation>
    <scope>NUCLEOTIDE SEQUENCE [LARGE SCALE GENOMIC DNA]</scope>
    <source>
        <strain evidence="2">Houghton</strain>
    </source>
</reference>
<reference evidence="2" key="1">
    <citation type="submission" date="2013-10" db="EMBL/GenBank/DDBJ databases">
        <title>Genomic analysis of the causative agents of coccidiosis in chickens.</title>
        <authorList>
            <person name="Reid A.J."/>
            <person name="Blake D."/>
            <person name="Billington K."/>
            <person name="Browne H."/>
            <person name="Dunn M."/>
            <person name="Hung S."/>
            <person name="Kawahara F."/>
            <person name="Miranda-Saavedra D."/>
            <person name="Mourier T."/>
            <person name="Nagra H."/>
            <person name="Otto T.D."/>
            <person name="Rawlings N."/>
            <person name="Sanchez A."/>
            <person name="Sanders M."/>
            <person name="Subramaniam C."/>
            <person name="Tay Y."/>
            <person name="Dear P."/>
            <person name="Doerig C."/>
            <person name="Gruber A."/>
            <person name="Parkinson J."/>
            <person name="Shirley M."/>
            <person name="Wan K.L."/>
            <person name="Berriman M."/>
            <person name="Tomley F."/>
            <person name="Pain A."/>
        </authorList>
    </citation>
    <scope>NUCLEOTIDE SEQUENCE [LARGE SCALE GENOMIC DNA]</scope>
    <source>
        <strain evidence="2">Houghton</strain>
    </source>
</reference>
<keyword evidence="3" id="KW-1185">Reference proteome</keyword>
<evidence type="ECO:0000256" key="1">
    <source>
        <dbReference type="SAM" id="MobiDB-lite"/>
    </source>
</evidence>